<dbReference type="Gene3D" id="3.30.565.10">
    <property type="entry name" value="Histidine kinase-like ATPase, C-terminal domain"/>
    <property type="match status" value="1"/>
</dbReference>
<accession>A0A932CLT6</accession>
<keyword evidence="2" id="KW-0418">Kinase</keyword>
<reference evidence="2" key="1">
    <citation type="submission" date="2020-07" db="EMBL/GenBank/DDBJ databases">
        <title>Huge and variable diversity of episymbiotic CPR bacteria and DPANN archaea in groundwater ecosystems.</title>
        <authorList>
            <person name="He C.Y."/>
            <person name="Keren R."/>
            <person name="Whittaker M."/>
            <person name="Farag I.F."/>
            <person name="Doudna J."/>
            <person name="Cate J.H.D."/>
            <person name="Banfield J.F."/>
        </authorList>
    </citation>
    <scope>NUCLEOTIDE SEQUENCE</scope>
    <source>
        <strain evidence="2">NC_groundwater_672_Ag_B-0.1um_62_36</strain>
    </source>
</reference>
<dbReference type="PANTHER" id="PTHR43065">
    <property type="entry name" value="SENSOR HISTIDINE KINASE"/>
    <property type="match status" value="1"/>
</dbReference>
<evidence type="ECO:0000259" key="1">
    <source>
        <dbReference type="SMART" id="SM00387"/>
    </source>
</evidence>
<dbReference type="InterPro" id="IPR003594">
    <property type="entry name" value="HATPase_dom"/>
</dbReference>
<dbReference type="PANTHER" id="PTHR43065:SF23">
    <property type="entry name" value="SENSOR HISTIDINE KINASE PDTAS"/>
    <property type="match status" value="1"/>
</dbReference>
<dbReference type="Pfam" id="PF02518">
    <property type="entry name" value="HATPase_c"/>
    <property type="match status" value="1"/>
</dbReference>
<dbReference type="Proteomes" id="UP000769766">
    <property type="component" value="Unassembled WGS sequence"/>
</dbReference>
<dbReference type="InterPro" id="IPR011495">
    <property type="entry name" value="Sig_transdc_His_kin_sub2_dim/P"/>
</dbReference>
<feature type="domain" description="Histidine kinase/HSP90-like ATPase" evidence="1">
    <location>
        <begin position="138"/>
        <end position="236"/>
    </location>
</feature>
<gene>
    <name evidence="2" type="ORF">HYY20_01535</name>
</gene>
<protein>
    <submittedName>
        <fullName evidence="2">Sensor histidine kinase</fullName>
    </submittedName>
</protein>
<dbReference type="EMBL" id="JACPRF010000044">
    <property type="protein sequence ID" value="MBI2875544.1"/>
    <property type="molecule type" value="Genomic_DNA"/>
</dbReference>
<dbReference type="Pfam" id="PF07568">
    <property type="entry name" value="HisKA_2"/>
    <property type="match status" value="1"/>
</dbReference>
<keyword evidence="2" id="KW-0808">Transferase</keyword>
<dbReference type="SMART" id="SM00387">
    <property type="entry name" value="HATPase_c"/>
    <property type="match status" value="1"/>
</dbReference>
<dbReference type="SUPFAM" id="SSF55874">
    <property type="entry name" value="ATPase domain of HSP90 chaperone/DNA topoisomerase II/histidine kinase"/>
    <property type="match status" value="1"/>
</dbReference>
<organism evidence="2 3">
    <name type="scientific">Tectimicrobiota bacterium</name>
    <dbReference type="NCBI Taxonomy" id="2528274"/>
    <lineage>
        <taxon>Bacteria</taxon>
        <taxon>Pseudomonadati</taxon>
        <taxon>Nitrospinota/Tectimicrobiota group</taxon>
        <taxon>Candidatus Tectimicrobiota</taxon>
    </lineage>
</organism>
<evidence type="ECO:0000313" key="3">
    <source>
        <dbReference type="Proteomes" id="UP000769766"/>
    </source>
</evidence>
<dbReference type="GO" id="GO:0016301">
    <property type="term" value="F:kinase activity"/>
    <property type="evidence" value="ECO:0007669"/>
    <property type="project" value="UniProtKB-KW"/>
</dbReference>
<dbReference type="Gene3D" id="3.30.450.20">
    <property type="entry name" value="PAS domain"/>
    <property type="match status" value="1"/>
</dbReference>
<dbReference type="AlphaFoldDB" id="A0A932CLT6"/>
<sequence length="241" mass="26686">MGLTVRPYAQTAIVLGAHPTVADDGITVEDLVRIYQGTKSREIHHRVKNNLQIVSSLLSLQSRSIQDKQAREIFQESQNRVKSMALVHEKLYQSQELSRIDFAKYIETLATNLFRSYGANSDRIHLKIDADHLLLDADVAIPCGLIINELVSNSLKHAFPAGKGGEIRIALCSKSDDELALGVKDNGVGFPKDLDFRNTKSLGLRLVGILTDQVGGAVELCRDDGTEFKISILKVKHGERR</sequence>
<dbReference type="InterPro" id="IPR036890">
    <property type="entry name" value="HATPase_C_sf"/>
</dbReference>
<comment type="caution">
    <text evidence="2">The sequence shown here is derived from an EMBL/GenBank/DDBJ whole genome shotgun (WGS) entry which is preliminary data.</text>
</comment>
<proteinExistence type="predicted"/>
<name>A0A932CLT6_UNCTE</name>
<evidence type="ECO:0000313" key="2">
    <source>
        <dbReference type="EMBL" id="MBI2875544.1"/>
    </source>
</evidence>